<dbReference type="CDD" id="cd05403">
    <property type="entry name" value="NT_KNTase_like"/>
    <property type="match status" value="1"/>
</dbReference>
<dbReference type="Gene3D" id="3.30.460.10">
    <property type="entry name" value="Beta Polymerase, domain 2"/>
    <property type="match status" value="1"/>
</dbReference>
<evidence type="ECO:0008006" key="6">
    <source>
        <dbReference type="Google" id="ProtNLM"/>
    </source>
</evidence>
<name>A0A7I8DMN4_9FIRM</name>
<dbReference type="AlphaFoldDB" id="A0A7I8DMN4"/>
<evidence type="ECO:0000259" key="3">
    <source>
        <dbReference type="Pfam" id="PF18765"/>
    </source>
</evidence>
<sequence>MNRSIDVMAKSISAILEDNIVCIYLYGSVVMEDFKLGWSDIDILCLTKEEISDYEAEQLVDLRQKLLKEEEANPYYRSFEGAIVSIDEFKKKQYSRVVYWGTSGERITDKYHFDVFSLYELIKYGQLILGNDIRNELILPTYEELRDGVQQHYQTIRKYAVETGESLYSCGWLLDIARCIYTLRYHDIISKTKAGEWALKKKLCPEEDQLCYSLQIRYKPLEYKENLEVKEWLSSLGTSVQLFADVLERELLKFNLT</sequence>
<keyword evidence="5" id="KW-1185">Reference proteome</keyword>
<dbReference type="KEGG" id="acht:bsdcttw_26230"/>
<dbReference type="InterPro" id="IPR041633">
    <property type="entry name" value="Polbeta"/>
</dbReference>
<keyword evidence="1" id="KW-0808">Transferase</keyword>
<evidence type="ECO:0000259" key="2">
    <source>
        <dbReference type="Pfam" id="PF13427"/>
    </source>
</evidence>
<feature type="domain" description="Adenylyltransferase AadA C-terminal" evidence="2">
    <location>
        <begin position="170"/>
        <end position="201"/>
    </location>
</feature>
<dbReference type="Pfam" id="PF13427">
    <property type="entry name" value="AadA_C"/>
    <property type="match status" value="1"/>
</dbReference>
<dbReference type="RefSeq" id="WP_185255337.1">
    <property type="nucleotide sequence ID" value="NZ_AP023368.1"/>
</dbReference>
<organism evidence="4 5">
    <name type="scientific">Anaerocolumna chitinilytica</name>
    <dbReference type="NCBI Taxonomy" id="1727145"/>
    <lineage>
        <taxon>Bacteria</taxon>
        <taxon>Bacillati</taxon>
        <taxon>Bacillota</taxon>
        <taxon>Clostridia</taxon>
        <taxon>Lachnospirales</taxon>
        <taxon>Lachnospiraceae</taxon>
        <taxon>Anaerocolumna</taxon>
    </lineage>
</organism>
<dbReference type="InterPro" id="IPR043519">
    <property type="entry name" value="NT_sf"/>
</dbReference>
<reference evidence="4 5" key="1">
    <citation type="submission" date="2020-08" db="EMBL/GenBank/DDBJ databases">
        <title>Draft genome sequencing of an Anaerocolumna strain isolated from anoxic soil subjected to BSD treatment.</title>
        <authorList>
            <person name="Uek A."/>
            <person name="Tonouchi A."/>
        </authorList>
    </citation>
    <scope>NUCLEOTIDE SEQUENCE [LARGE SCALE GENOMIC DNA]</scope>
    <source>
        <strain evidence="4 5">CTTW</strain>
    </source>
</reference>
<evidence type="ECO:0000313" key="4">
    <source>
        <dbReference type="EMBL" id="BCJ99582.1"/>
    </source>
</evidence>
<reference evidence="4 5" key="2">
    <citation type="submission" date="2020-08" db="EMBL/GenBank/DDBJ databases">
        <authorList>
            <person name="Ueki A."/>
            <person name="Tonouchi A."/>
        </authorList>
    </citation>
    <scope>NUCLEOTIDE SEQUENCE [LARGE SCALE GENOMIC DNA]</scope>
    <source>
        <strain evidence="4 5">CTTW</strain>
    </source>
</reference>
<protein>
    <recommendedName>
        <fullName evidence="6">DUF4111 domain-containing protein</fullName>
    </recommendedName>
</protein>
<proteinExistence type="predicted"/>
<evidence type="ECO:0000256" key="1">
    <source>
        <dbReference type="ARBA" id="ARBA00022679"/>
    </source>
</evidence>
<accession>A0A7I8DMN4</accession>
<feature type="domain" description="Polymerase beta nucleotidyltransferase" evidence="3">
    <location>
        <begin position="12"/>
        <end position="66"/>
    </location>
</feature>
<dbReference type="Pfam" id="PF18765">
    <property type="entry name" value="Polbeta"/>
    <property type="match status" value="1"/>
</dbReference>
<dbReference type="SUPFAM" id="SSF81301">
    <property type="entry name" value="Nucleotidyltransferase"/>
    <property type="match status" value="1"/>
</dbReference>
<dbReference type="GO" id="GO:0016740">
    <property type="term" value="F:transferase activity"/>
    <property type="evidence" value="ECO:0007669"/>
    <property type="project" value="UniProtKB-KW"/>
</dbReference>
<dbReference type="EMBL" id="AP023368">
    <property type="protein sequence ID" value="BCJ99582.1"/>
    <property type="molecule type" value="Genomic_DNA"/>
</dbReference>
<dbReference type="InterPro" id="IPR025184">
    <property type="entry name" value="AadA_C"/>
</dbReference>
<evidence type="ECO:0000313" key="5">
    <source>
        <dbReference type="Proteomes" id="UP000515703"/>
    </source>
</evidence>
<gene>
    <name evidence="4" type="ORF">bsdcttw_26230</name>
</gene>
<dbReference type="Proteomes" id="UP000515703">
    <property type="component" value="Chromosome"/>
</dbReference>